<dbReference type="EMBL" id="JBHTMY010000003">
    <property type="protein sequence ID" value="MFD1316400.1"/>
    <property type="molecule type" value="Genomic_DNA"/>
</dbReference>
<dbReference type="RefSeq" id="WP_377179339.1">
    <property type="nucleotide sequence ID" value="NZ_JBHTMY010000003.1"/>
</dbReference>
<reference evidence="2" key="1">
    <citation type="journal article" date="2019" name="Int. J. Syst. Evol. Microbiol.">
        <title>The Global Catalogue of Microorganisms (GCM) 10K type strain sequencing project: providing services to taxonomists for standard genome sequencing and annotation.</title>
        <authorList>
            <consortium name="The Broad Institute Genomics Platform"/>
            <consortium name="The Broad Institute Genome Sequencing Center for Infectious Disease"/>
            <person name="Wu L."/>
            <person name="Ma J."/>
        </authorList>
    </citation>
    <scope>NUCLEOTIDE SEQUENCE [LARGE SCALE GENOMIC DNA]</scope>
    <source>
        <strain evidence="2">CCUG 61485</strain>
    </source>
</reference>
<proteinExistence type="predicted"/>
<comment type="caution">
    <text evidence="1">The sequence shown here is derived from an EMBL/GenBank/DDBJ whole genome shotgun (WGS) entry which is preliminary data.</text>
</comment>
<protein>
    <submittedName>
        <fullName evidence="1">BNR repeat-containing protein</fullName>
    </submittedName>
</protein>
<dbReference type="Pfam" id="PF15892">
    <property type="entry name" value="BNR_4"/>
    <property type="match status" value="1"/>
</dbReference>
<dbReference type="Proteomes" id="UP001597201">
    <property type="component" value="Unassembled WGS sequence"/>
</dbReference>
<name>A0ABW3Y4P6_9FLAO</name>
<evidence type="ECO:0000313" key="2">
    <source>
        <dbReference type="Proteomes" id="UP001597201"/>
    </source>
</evidence>
<evidence type="ECO:0000313" key="1">
    <source>
        <dbReference type="EMBL" id="MFD1316400.1"/>
    </source>
</evidence>
<organism evidence="1 2">
    <name type="scientific">Namhaeicola litoreus</name>
    <dbReference type="NCBI Taxonomy" id="1052145"/>
    <lineage>
        <taxon>Bacteria</taxon>
        <taxon>Pseudomonadati</taxon>
        <taxon>Bacteroidota</taxon>
        <taxon>Flavobacteriia</taxon>
        <taxon>Flavobacteriales</taxon>
        <taxon>Flavobacteriaceae</taxon>
        <taxon>Namhaeicola</taxon>
    </lineage>
</organism>
<sequence>MKKLFPFSVLILMFFLIQCKEEKNDMLQSILKTDSLEVYITDSLFIDSVWAANRVSFDLQTIGNKQYVAYYDKNRMMTVATRELGTRHWEKKTLSSKLVWDSHNYVVLGFDEMGFIHVSGNMHNVPLVYYKSEKPFDIHSLTERNKMTGVNENAVTYPKYFNDKDGHLYYTYRSGESGNGNNWVNKFDTKTQTWNMLLKDGLFKGIFEDSNRSAYSKFITGPQGNFHCVWMWRWTPDVETSHQLCYATSTDFLNWKNIKGEAVELPFTPDNEKVIVDDVPSKGGMHNGKFDIRIIDEVPIIAYLKYDENGLTQLYATTFRNGEWIINKLSDWNFRWKFKGGGDQMSFGARFDLGISKEGILAIDWDNEMGENGRYAINPKNVKLLDTLIQVKAKYPKEIFNRMTNDPALSVVLQNGKNTDQVGNERYVLKWESKVKSHGTHAPEIIPPGPRSALFLVKIE</sequence>
<gene>
    <name evidence="1" type="ORF">ACFQ39_12295</name>
</gene>
<accession>A0ABW3Y4P6</accession>
<keyword evidence="2" id="KW-1185">Reference proteome</keyword>